<dbReference type="Gramene" id="CDF38986">
    <property type="protein sequence ID" value="CDF38986"/>
    <property type="gene ID" value="CHC_T00006698001"/>
</dbReference>
<dbReference type="RefSeq" id="XP_005718891.1">
    <property type="nucleotide sequence ID" value="XM_005718834.1"/>
</dbReference>
<name>R7QNF6_CHOCR</name>
<proteinExistence type="predicted"/>
<dbReference type="KEGG" id="ccp:CHC_T00006698001"/>
<evidence type="ECO:0000313" key="1">
    <source>
        <dbReference type="EMBL" id="CDF38986.1"/>
    </source>
</evidence>
<accession>R7QNF6</accession>
<sequence>MCIPDRTHPPHRHTEPGLHVETSYSCWTHVPVGCGKRKDITHSNEYSQPEIVANAGMRRLLPDKG</sequence>
<protein>
    <submittedName>
        <fullName evidence="1">Uncharacterized protein</fullName>
    </submittedName>
</protein>
<organism evidence="1 2">
    <name type="scientific">Chondrus crispus</name>
    <name type="common">Carrageen Irish moss</name>
    <name type="synonym">Polymorpha crispa</name>
    <dbReference type="NCBI Taxonomy" id="2769"/>
    <lineage>
        <taxon>Eukaryota</taxon>
        <taxon>Rhodophyta</taxon>
        <taxon>Florideophyceae</taxon>
        <taxon>Rhodymeniophycidae</taxon>
        <taxon>Gigartinales</taxon>
        <taxon>Gigartinaceae</taxon>
        <taxon>Chondrus</taxon>
    </lineage>
</organism>
<evidence type="ECO:0000313" key="2">
    <source>
        <dbReference type="Proteomes" id="UP000012073"/>
    </source>
</evidence>
<keyword evidence="2" id="KW-1185">Reference proteome</keyword>
<dbReference type="AlphaFoldDB" id="R7QNF6"/>
<dbReference type="Proteomes" id="UP000012073">
    <property type="component" value="Unassembled WGS sequence"/>
</dbReference>
<reference evidence="2" key="1">
    <citation type="journal article" date="2013" name="Proc. Natl. Acad. Sci. U.S.A.">
        <title>Genome structure and metabolic features in the red seaweed Chondrus crispus shed light on evolution of the Archaeplastida.</title>
        <authorList>
            <person name="Collen J."/>
            <person name="Porcel B."/>
            <person name="Carre W."/>
            <person name="Ball S.G."/>
            <person name="Chaparro C."/>
            <person name="Tonon T."/>
            <person name="Barbeyron T."/>
            <person name="Michel G."/>
            <person name="Noel B."/>
            <person name="Valentin K."/>
            <person name="Elias M."/>
            <person name="Artiguenave F."/>
            <person name="Arun A."/>
            <person name="Aury J.M."/>
            <person name="Barbosa-Neto J.F."/>
            <person name="Bothwell J.H."/>
            <person name="Bouget F.Y."/>
            <person name="Brillet L."/>
            <person name="Cabello-Hurtado F."/>
            <person name="Capella-Gutierrez S."/>
            <person name="Charrier B."/>
            <person name="Cladiere L."/>
            <person name="Cock J.M."/>
            <person name="Coelho S.M."/>
            <person name="Colleoni C."/>
            <person name="Czjzek M."/>
            <person name="Da Silva C."/>
            <person name="Delage L."/>
            <person name="Denoeud F."/>
            <person name="Deschamps P."/>
            <person name="Dittami S.M."/>
            <person name="Gabaldon T."/>
            <person name="Gachon C.M."/>
            <person name="Groisillier A."/>
            <person name="Herve C."/>
            <person name="Jabbari K."/>
            <person name="Katinka M."/>
            <person name="Kloareg B."/>
            <person name="Kowalczyk N."/>
            <person name="Labadie K."/>
            <person name="Leblanc C."/>
            <person name="Lopez P.J."/>
            <person name="McLachlan D.H."/>
            <person name="Meslet-Cladiere L."/>
            <person name="Moustafa A."/>
            <person name="Nehr Z."/>
            <person name="Nyvall Collen P."/>
            <person name="Panaud O."/>
            <person name="Partensky F."/>
            <person name="Poulain J."/>
            <person name="Rensing S.A."/>
            <person name="Rousvoal S."/>
            <person name="Samson G."/>
            <person name="Symeonidi A."/>
            <person name="Weissenbach J."/>
            <person name="Zambounis A."/>
            <person name="Wincker P."/>
            <person name="Boyen C."/>
        </authorList>
    </citation>
    <scope>NUCLEOTIDE SEQUENCE [LARGE SCALE GENOMIC DNA]</scope>
    <source>
        <strain evidence="2">cv. Stackhouse</strain>
    </source>
</reference>
<dbReference type="GeneID" id="17326648"/>
<dbReference type="EMBL" id="HG001983">
    <property type="protein sequence ID" value="CDF38986.1"/>
    <property type="molecule type" value="Genomic_DNA"/>
</dbReference>
<gene>
    <name evidence="1" type="ORF">CHC_T00006698001</name>
</gene>